<evidence type="ECO:0000313" key="10">
    <source>
        <dbReference type="Proteomes" id="UP000290848"/>
    </source>
</evidence>
<feature type="transmembrane region" description="Helical" evidence="8">
    <location>
        <begin position="219"/>
        <end position="239"/>
    </location>
</feature>
<sequence length="242" mass="25380">MTPFIAELIGTMLLILLGDGVVANVVLNDTKGNNGGWIVITTGWGLAVFVGVVVAGPYSGAHLNPAVTIALAMAGKFAWGGVLSYITAQMLGACLGAFLVWVMYFDHFQRTNKPDSVLAVFCTGPAVRNYISNISSEIIGAFVLIFTIFYISGAEITPSKTPVGLGSVGAVPVAFLVWVIGLSLGGTTGYAINPARDLGPRLMHAILPIKSKGSSDWSYSWIPIAGPVIGAAIAALLYMQFR</sequence>
<accession>A0A4Q0M6S8</accession>
<dbReference type="AlphaFoldDB" id="A0A4Q0M6S8"/>
<dbReference type="GO" id="GO:0005886">
    <property type="term" value="C:plasma membrane"/>
    <property type="evidence" value="ECO:0007669"/>
    <property type="project" value="TreeGrafter"/>
</dbReference>
<dbReference type="InterPro" id="IPR023271">
    <property type="entry name" value="Aquaporin-like"/>
</dbReference>
<dbReference type="PROSITE" id="PS00221">
    <property type="entry name" value="MIP"/>
    <property type="match status" value="1"/>
</dbReference>
<protein>
    <submittedName>
        <fullName evidence="9">Aquaporin family protein</fullName>
    </submittedName>
</protein>
<evidence type="ECO:0000256" key="4">
    <source>
        <dbReference type="ARBA" id="ARBA00022692"/>
    </source>
</evidence>
<dbReference type="EMBL" id="RXOC01000010">
    <property type="protein sequence ID" value="RXF68573.1"/>
    <property type="molecule type" value="Genomic_DNA"/>
</dbReference>
<keyword evidence="3 7" id="KW-0813">Transport</keyword>
<dbReference type="Gene3D" id="1.20.1080.10">
    <property type="entry name" value="Glycerol uptake facilitator protein"/>
    <property type="match status" value="1"/>
</dbReference>
<dbReference type="PANTHER" id="PTHR43829">
    <property type="entry name" value="AQUAPORIN OR AQUAGLYCEROPORIN RELATED"/>
    <property type="match status" value="1"/>
</dbReference>
<evidence type="ECO:0000256" key="1">
    <source>
        <dbReference type="ARBA" id="ARBA00004141"/>
    </source>
</evidence>
<evidence type="ECO:0000256" key="5">
    <source>
        <dbReference type="ARBA" id="ARBA00022989"/>
    </source>
</evidence>
<comment type="similarity">
    <text evidence="2 7">Belongs to the MIP/aquaporin (TC 1.A.8) family.</text>
</comment>
<feature type="transmembrane region" description="Helical" evidence="8">
    <location>
        <begin position="82"/>
        <end position="104"/>
    </location>
</feature>
<dbReference type="Pfam" id="PF00230">
    <property type="entry name" value="MIP"/>
    <property type="match status" value="1"/>
</dbReference>
<dbReference type="PRINTS" id="PR00783">
    <property type="entry name" value="MINTRINSICP"/>
</dbReference>
<name>A0A4Q0M6S8_9SPHI</name>
<gene>
    <name evidence="9" type="ORF">EKH83_14675</name>
</gene>
<evidence type="ECO:0000313" key="9">
    <source>
        <dbReference type="EMBL" id="RXF68573.1"/>
    </source>
</evidence>
<reference evidence="9 10" key="1">
    <citation type="submission" date="2018-12" db="EMBL/GenBank/DDBJ databases">
        <title>The Draft Genome Sequence of the Soil Bacterium Pedobacter tournemirensis R1.</title>
        <authorList>
            <person name="He J."/>
        </authorList>
    </citation>
    <scope>NUCLEOTIDE SEQUENCE [LARGE SCALE GENOMIC DNA]</scope>
    <source>
        <strain evidence="9 10">R1</strain>
    </source>
</reference>
<dbReference type="GO" id="GO:0015254">
    <property type="term" value="F:glycerol channel activity"/>
    <property type="evidence" value="ECO:0007669"/>
    <property type="project" value="TreeGrafter"/>
</dbReference>
<dbReference type="NCBIfam" id="TIGR00861">
    <property type="entry name" value="MIP"/>
    <property type="match status" value="1"/>
</dbReference>
<dbReference type="InterPro" id="IPR000425">
    <property type="entry name" value="MIP"/>
</dbReference>
<evidence type="ECO:0000256" key="2">
    <source>
        <dbReference type="ARBA" id="ARBA00006175"/>
    </source>
</evidence>
<dbReference type="InterPro" id="IPR050363">
    <property type="entry name" value="MIP/Aquaporin"/>
</dbReference>
<feature type="transmembrane region" description="Helical" evidence="8">
    <location>
        <begin position="130"/>
        <end position="151"/>
    </location>
</feature>
<dbReference type="SUPFAM" id="SSF81338">
    <property type="entry name" value="Aquaporin-like"/>
    <property type="match status" value="1"/>
</dbReference>
<comment type="caution">
    <text evidence="9">The sequence shown here is derived from an EMBL/GenBank/DDBJ whole genome shotgun (WGS) entry which is preliminary data.</text>
</comment>
<evidence type="ECO:0000256" key="7">
    <source>
        <dbReference type="RuleBase" id="RU000477"/>
    </source>
</evidence>
<keyword evidence="6 8" id="KW-0472">Membrane</keyword>
<evidence type="ECO:0000256" key="8">
    <source>
        <dbReference type="SAM" id="Phobius"/>
    </source>
</evidence>
<dbReference type="RefSeq" id="WP_128770205.1">
    <property type="nucleotide sequence ID" value="NZ_RXOC01000010.1"/>
</dbReference>
<keyword evidence="5 8" id="KW-1133">Transmembrane helix</keyword>
<feature type="transmembrane region" description="Helical" evidence="8">
    <location>
        <begin position="39"/>
        <end position="61"/>
    </location>
</feature>
<feature type="transmembrane region" description="Helical" evidence="8">
    <location>
        <begin position="163"/>
        <end position="184"/>
    </location>
</feature>
<evidence type="ECO:0000256" key="3">
    <source>
        <dbReference type="ARBA" id="ARBA00022448"/>
    </source>
</evidence>
<dbReference type="PANTHER" id="PTHR43829:SF9">
    <property type="entry name" value="AQUAPORIN-9"/>
    <property type="match status" value="1"/>
</dbReference>
<keyword evidence="4 7" id="KW-0812">Transmembrane</keyword>
<dbReference type="Proteomes" id="UP000290848">
    <property type="component" value="Unassembled WGS sequence"/>
</dbReference>
<organism evidence="9 10">
    <name type="scientific">Arcticibacter tournemirensis</name>
    <dbReference type="NCBI Taxonomy" id="699437"/>
    <lineage>
        <taxon>Bacteria</taxon>
        <taxon>Pseudomonadati</taxon>
        <taxon>Bacteroidota</taxon>
        <taxon>Sphingobacteriia</taxon>
        <taxon>Sphingobacteriales</taxon>
        <taxon>Sphingobacteriaceae</taxon>
        <taxon>Arcticibacter</taxon>
    </lineage>
</organism>
<proteinExistence type="inferred from homology"/>
<dbReference type="InterPro" id="IPR022357">
    <property type="entry name" value="MIP_CS"/>
</dbReference>
<evidence type="ECO:0000256" key="6">
    <source>
        <dbReference type="ARBA" id="ARBA00023136"/>
    </source>
</evidence>
<comment type="subcellular location">
    <subcellularLocation>
        <location evidence="1">Membrane</location>
        <topology evidence="1">Multi-pass membrane protein</topology>
    </subcellularLocation>
</comment>